<dbReference type="Pfam" id="PF00202">
    <property type="entry name" value="Aminotran_3"/>
    <property type="match status" value="1"/>
</dbReference>
<feature type="compositionally biased region" description="Polar residues" evidence="4">
    <location>
        <begin position="53"/>
        <end position="63"/>
    </location>
</feature>
<dbReference type="InterPro" id="IPR015421">
    <property type="entry name" value="PyrdxlP-dep_Trfase_major"/>
</dbReference>
<dbReference type="InterPro" id="IPR049704">
    <property type="entry name" value="Aminotrans_3_PPA_site"/>
</dbReference>
<sequence>MFSTIQPSMRRFGLRFSQPLSRFSTSPGLATSKQTVGLHLQQTGGNEPKESGSCATQGQETGKSIVSPKHWAENWSPDELKERSQDHVMATWGPAKPFRNVPMITHGEGCYLYDTEGNKYLDWTSQAICTNLGYDVPPSVLRAVNKQLALLPMLYGGLGNSEIRIRLASLLSELLPGDITGFLFPSGGSEANEAAVRMARRFTGRAKVINHYRSYHGGSAHSLMATGDFRRGFIEGGGAPGGFVKTMNPTDSYLFSFGATDEERTSKSLGFLEEQILCEGPTSIAAVMFESVIGSGGVHLAPKGYMEGVRALCDKYGILMICDEVMVGFGRTGKMWGFQNYDIIPDIVTSAKGLTGAYLPLSMVAVRSHIKEYFESTPLGWGATFHAHPVSLAAGYECLKFVLENDLVGRAKRVIEPVIREQFDRLVAKYDSVACGRALGAFGALDLVDPRTGAPVQGFDGSNCSHPEAVAAFKASLMQNGLYGFVRPPMFHCAPALVIQREELEDGFQRAERALDVFDRAFKV</sequence>
<dbReference type="InterPro" id="IPR005814">
    <property type="entry name" value="Aminotrans_3"/>
</dbReference>
<dbReference type="PANTHER" id="PTHR43094">
    <property type="entry name" value="AMINOTRANSFERASE"/>
    <property type="match status" value="1"/>
</dbReference>
<evidence type="ECO:0000256" key="2">
    <source>
        <dbReference type="ARBA" id="ARBA00022898"/>
    </source>
</evidence>
<protein>
    <submittedName>
        <fullName evidence="5">Uncharacterized protein</fullName>
    </submittedName>
</protein>
<accession>A0A7S0AGS5</accession>
<evidence type="ECO:0000256" key="1">
    <source>
        <dbReference type="ARBA" id="ARBA00008954"/>
    </source>
</evidence>
<dbReference type="InterPro" id="IPR015422">
    <property type="entry name" value="PyrdxlP-dep_Trfase_small"/>
</dbReference>
<dbReference type="AlphaFoldDB" id="A0A7S0AGS5"/>
<reference evidence="5" key="1">
    <citation type="submission" date="2021-01" db="EMBL/GenBank/DDBJ databases">
        <authorList>
            <person name="Corre E."/>
            <person name="Pelletier E."/>
            <person name="Niang G."/>
            <person name="Scheremetjew M."/>
            <person name="Finn R."/>
            <person name="Kale V."/>
            <person name="Holt S."/>
            <person name="Cochrane G."/>
            <person name="Meng A."/>
            <person name="Brown T."/>
            <person name="Cohen L."/>
        </authorList>
    </citation>
    <scope>NUCLEOTIDE SEQUENCE</scope>
    <source>
        <strain evidence="5">Pbaha01</strain>
    </source>
</reference>
<gene>
    <name evidence="5" type="ORF">PBAH0796_LOCUS16135</name>
</gene>
<dbReference type="InterPro" id="IPR015424">
    <property type="entry name" value="PyrdxlP-dep_Trfase"/>
</dbReference>
<dbReference type="EMBL" id="HBEG01026585">
    <property type="protein sequence ID" value="CAD8362947.1"/>
    <property type="molecule type" value="Transcribed_RNA"/>
</dbReference>
<dbReference type="CDD" id="cd00610">
    <property type="entry name" value="OAT_like"/>
    <property type="match status" value="1"/>
</dbReference>
<proteinExistence type="inferred from homology"/>
<name>A0A7S0AGS5_9DINO</name>
<dbReference type="SUPFAM" id="SSF53383">
    <property type="entry name" value="PLP-dependent transferases"/>
    <property type="match status" value="1"/>
</dbReference>
<dbReference type="GO" id="GO:0005829">
    <property type="term" value="C:cytosol"/>
    <property type="evidence" value="ECO:0007669"/>
    <property type="project" value="TreeGrafter"/>
</dbReference>
<feature type="region of interest" description="Disordered" evidence="4">
    <location>
        <begin position="41"/>
        <end position="63"/>
    </location>
</feature>
<dbReference type="PROSITE" id="PS00600">
    <property type="entry name" value="AA_TRANSFER_CLASS_3"/>
    <property type="match status" value="1"/>
</dbReference>
<dbReference type="GO" id="GO:0008483">
    <property type="term" value="F:transaminase activity"/>
    <property type="evidence" value="ECO:0007669"/>
    <property type="project" value="InterPro"/>
</dbReference>
<evidence type="ECO:0000256" key="4">
    <source>
        <dbReference type="SAM" id="MobiDB-lite"/>
    </source>
</evidence>
<keyword evidence="2 3" id="KW-0663">Pyridoxal phosphate</keyword>
<dbReference type="GO" id="GO:0030170">
    <property type="term" value="F:pyridoxal phosphate binding"/>
    <property type="evidence" value="ECO:0007669"/>
    <property type="project" value="InterPro"/>
</dbReference>
<dbReference type="PANTHER" id="PTHR43094:SF1">
    <property type="entry name" value="AMINOTRANSFERASE CLASS-III"/>
    <property type="match status" value="1"/>
</dbReference>
<comment type="similarity">
    <text evidence="1 3">Belongs to the class-III pyridoxal-phosphate-dependent aminotransferase family.</text>
</comment>
<evidence type="ECO:0000313" key="5">
    <source>
        <dbReference type="EMBL" id="CAD8362947.1"/>
    </source>
</evidence>
<organism evidence="5">
    <name type="scientific">Pyrodinium bahamense</name>
    <dbReference type="NCBI Taxonomy" id="73915"/>
    <lineage>
        <taxon>Eukaryota</taxon>
        <taxon>Sar</taxon>
        <taxon>Alveolata</taxon>
        <taxon>Dinophyceae</taxon>
        <taxon>Gonyaulacales</taxon>
        <taxon>Pyrocystaceae</taxon>
        <taxon>Pyrodinium</taxon>
    </lineage>
</organism>
<dbReference type="Gene3D" id="3.40.640.10">
    <property type="entry name" value="Type I PLP-dependent aspartate aminotransferase-like (Major domain)"/>
    <property type="match status" value="1"/>
</dbReference>
<evidence type="ECO:0000256" key="3">
    <source>
        <dbReference type="RuleBase" id="RU003560"/>
    </source>
</evidence>
<dbReference type="Gene3D" id="3.90.1150.10">
    <property type="entry name" value="Aspartate Aminotransferase, domain 1"/>
    <property type="match status" value="1"/>
</dbReference>